<dbReference type="AlphaFoldDB" id="A0AAE1GYS3"/>
<protein>
    <submittedName>
        <fullName evidence="1">KRAB-A domain-containing protein 2</fullName>
    </submittedName>
</protein>
<comment type="caution">
    <text evidence="1">The sequence shown here is derived from an EMBL/GenBank/DDBJ whole genome shotgun (WGS) entry which is preliminary data.</text>
</comment>
<sequence length="101" mass="11618">MFSYKEKFDLLIKKKMSMMKGSNSKILTPAKYASLIRDVQAAKSKTKKKTSKGYRRLDKYSTLDVEGETKLIASLEEGDQVRFYVHTESLFDACKDVHNQT</sequence>
<proteinExistence type="predicted"/>
<name>A0AAE1GYS3_9NEOP</name>
<reference evidence="1" key="2">
    <citation type="journal article" date="2023" name="BMC Genomics">
        <title>Pest status, molecular evolution, and epigenetic factors derived from the genome assembly of Frankliniella fusca, a thysanopteran phytovirus vector.</title>
        <authorList>
            <person name="Catto M.A."/>
            <person name="Labadie P.E."/>
            <person name="Jacobson A.L."/>
            <person name="Kennedy G.G."/>
            <person name="Srinivasan R."/>
            <person name="Hunt B.G."/>
        </authorList>
    </citation>
    <scope>NUCLEOTIDE SEQUENCE</scope>
    <source>
        <strain evidence="1">PL_HMW_Pooled</strain>
    </source>
</reference>
<evidence type="ECO:0000313" key="1">
    <source>
        <dbReference type="EMBL" id="KAK3911559.1"/>
    </source>
</evidence>
<reference evidence="1" key="1">
    <citation type="submission" date="2021-07" db="EMBL/GenBank/DDBJ databases">
        <authorList>
            <person name="Catto M.A."/>
            <person name="Jacobson A."/>
            <person name="Kennedy G."/>
            <person name="Labadie P."/>
            <person name="Hunt B.G."/>
            <person name="Srinivasan R."/>
        </authorList>
    </citation>
    <scope>NUCLEOTIDE SEQUENCE</scope>
    <source>
        <strain evidence="1">PL_HMW_Pooled</strain>
        <tissue evidence="1">Head</tissue>
    </source>
</reference>
<dbReference type="Proteomes" id="UP001219518">
    <property type="component" value="Unassembled WGS sequence"/>
</dbReference>
<keyword evidence="2" id="KW-1185">Reference proteome</keyword>
<gene>
    <name evidence="1" type="ORF">KUF71_004467</name>
</gene>
<accession>A0AAE1GYS3</accession>
<dbReference type="EMBL" id="JAHWGI010000279">
    <property type="protein sequence ID" value="KAK3911559.1"/>
    <property type="molecule type" value="Genomic_DNA"/>
</dbReference>
<organism evidence="1 2">
    <name type="scientific">Frankliniella fusca</name>
    <dbReference type="NCBI Taxonomy" id="407009"/>
    <lineage>
        <taxon>Eukaryota</taxon>
        <taxon>Metazoa</taxon>
        <taxon>Ecdysozoa</taxon>
        <taxon>Arthropoda</taxon>
        <taxon>Hexapoda</taxon>
        <taxon>Insecta</taxon>
        <taxon>Pterygota</taxon>
        <taxon>Neoptera</taxon>
        <taxon>Paraneoptera</taxon>
        <taxon>Thysanoptera</taxon>
        <taxon>Terebrantia</taxon>
        <taxon>Thripoidea</taxon>
        <taxon>Thripidae</taxon>
        <taxon>Frankliniella</taxon>
    </lineage>
</organism>
<evidence type="ECO:0000313" key="2">
    <source>
        <dbReference type="Proteomes" id="UP001219518"/>
    </source>
</evidence>